<dbReference type="GO" id="GO:0005737">
    <property type="term" value="C:cytoplasm"/>
    <property type="evidence" value="ECO:0007669"/>
    <property type="project" value="UniProtKB-SubCell"/>
</dbReference>
<dbReference type="CDD" id="cd06445">
    <property type="entry name" value="ATase"/>
    <property type="match status" value="1"/>
</dbReference>
<feature type="active site" description="Nucleophile; methyl group acceptor" evidence="9">
    <location>
        <position position="150"/>
    </location>
</feature>
<dbReference type="InterPro" id="IPR014048">
    <property type="entry name" value="MethylDNA_cys_MeTrfase_DNA-bd"/>
</dbReference>
<evidence type="ECO:0000313" key="13">
    <source>
        <dbReference type="Proteomes" id="UP000245793"/>
    </source>
</evidence>
<protein>
    <recommendedName>
        <fullName evidence="9">Methylated-DNA--protein-cysteine methyltransferase</fullName>
        <ecNumber evidence="9">2.1.1.63</ecNumber>
    </recommendedName>
    <alternativeName>
        <fullName evidence="9">6-O-methylguanine-DNA methyltransferase</fullName>
        <shortName evidence="9">MGMT</shortName>
    </alternativeName>
    <alternativeName>
        <fullName evidence="9">O-6-methylguanine-DNA-alkyltransferase</fullName>
    </alternativeName>
</protein>
<dbReference type="InterPro" id="IPR008332">
    <property type="entry name" value="MethylG_MeTrfase_N"/>
</dbReference>
<dbReference type="FunFam" id="1.10.10.10:FF:000214">
    <property type="entry name" value="Methylated-DNA--protein-cysteine methyltransferase"/>
    <property type="match status" value="1"/>
</dbReference>
<keyword evidence="4 9" id="KW-0489">Methyltransferase</keyword>
<dbReference type="Proteomes" id="UP000245793">
    <property type="component" value="Unassembled WGS sequence"/>
</dbReference>
<dbReference type="PANTHER" id="PTHR10815:SF13">
    <property type="entry name" value="METHYLATED-DNA--PROTEIN-CYSTEINE METHYLTRANSFERASE"/>
    <property type="match status" value="1"/>
</dbReference>
<keyword evidence="5 9" id="KW-0808">Transferase</keyword>
<dbReference type="GO" id="GO:0006307">
    <property type="term" value="P:DNA alkylation repair"/>
    <property type="evidence" value="ECO:0007669"/>
    <property type="project" value="UniProtKB-UniRule"/>
</dbReference>
<evidence type="ECO:0000256" key="3">
    <source>
        <dbReference type="ARBA" id="ARBA00022490"/>
    </source>
</evidence>
<accession>A0A2U1E1M4</accession>
<dbReference type="GO" id="GO:0003908">
    <property type="term" value="F:methylated-DNA-[protein]-cysteine S-methyltransferase activity"/>
    <property type="evidence" value="ECO:0007669"/>
    <property type="project" value="UniProtKB-UniRule"/>
</dbReference>
<evidence type="ECO:0000256" key="4">
    <source>
        <dbReference type="ARBA" id="ARBA00022603"/>
    </source>
</evidence>
<reference evidence="12 13" key="1">
    <citation type="submission" date="2018-04" db="EMBL/GenBank/DDBJ databases">
        <title>Genomic Encyclopedia of Type Strains, Phase IV (KMG-IV): sequencing the most valuable type-strain genomes for metagenomic binning, comparative biology and taxonomic classification.</title>
        <authorList>
            <person name="Goeker M."/>
        </authorList>
    </citation>
    <scope>NUCLEOTIDE SEQUENCE [LARGE SCALE GENOMIC DNA]</scope>
    <source>
        <strain evidence="12 13">DSM 20705</strain>
    </source>
</reference>
<dbReference type="PROSITE" id="PS00374">
    <property type="entry name" value="MGMT"/>
    <property type="match status" value="1"/>
</dbReference>
<evidence type="ECO:0000259" key="10">
    <source>
        <dbReference type="Pfam" id="PF01035"/>
    </source>
</evidence>
<dbReference type="EMBL" id="QEKV01000009">
    <property type="protein sequence ID" value="PVY93785.1"/>
    <property type="molecule type" value="Genomic_DNA"/>
</dbReference>
<evidence type="ECO:0000256" key="6">
    <source>
        <dbReference type="ARBA" id="ARBA00022763"/>
    </source>
</evidence>
<dbReference type="PANTHER" id="PTHR10815">
    <property type="entry name" value="METHYLATED-DNA--PROTEIN-CYSTEINE METHYLTRANSFERASE"/>
    <property type="match status" value="1"/>
</dbReference>
<organism evidence="12 13">
    <name type="scientific">Ezakiella coagulans</name>
    <dbReference type="NCBI Taxonomy" id="46507"/>
    <lineage>
        <taxon>Bacteria</taxon>
        <taxon>Bacillati</taxon>
        <taxon>Bacillota</taxon>
        <taxon>Tissierellia</taxon>
        <taxon>Ezakiella</taxon>
    </lineage>
</organism>
<feature type="domain" description="Methylated-DNA-[protein]-cysteine S-methyltransferase DNA binding" evidence="10">
    <location>
        <begin position="94"/>
        <end position="179"/>
    </location>
</feature>
<dbReference type="InterPro" id="IPR036631">
    <property type="entry name" value="MGMT_N_sf"/>
</dbReference>
<dbReference type="InterPro" id="IPR036388">
    <property type="entry name" value="WH-like_DNA-bd_sf"/>
</dbReference>
<comment type="function">
    <text evidence="9">Involved in the cellular defense against the biological effects of O6-methylguanine (O6-MeG) and O4-methylthymine (O4-MeT) in DNA. Repairs the methylated nucleobase in DNA by stoichiometrically transferring the methyl group to a cysteine residue in the enzyme. This is a suicide reaction: the enzyme is irreversibly inactivated.</text>
</comment>
<evidence type="ECO:0000256" key="9">
    <source>
        <dbReference type="HAMAP-Rule" id="MF_00772"/>
    </source>
</evidence>
<evidence type="ECO:0000256" key="1">
    <source>
        <dbReference type="ARBA" id="ARBA00001286"/>
    </source>
</evidence>
<sequence>MHLKIRDNLRGHGNWMNKMEYFYEYKSAIGDITITSNETGITGVRFKRQSENEEPHDKIYKETSTIKETEKWLDIYFSGKNPKFIPAINPAGTEFQKLVWKMLLEIPYGKTTTYGEIARKIAEIKNVSRMSAQAVGGAVGKNPIAIIIPCHRVVGKNGNMTGYAYGIDKKIALLELEGVDMEKFFED</sequence>
<dbReference type="InterPro" id="IPR023546">
    <property type="entry name" value="MGMT"/>
</dbReference>
<evidence type="ECO:0000256" key="7">
    <source>
        <dbReference type="ARBA" id="ARBA00023204"/>
    </source>
</evidence>
<keyword evidence="3 9" id="KW-0963">Cytoplasm</keyword>
<dbReference type="Pfam" id="PF01035">
    <property type="entry name" value="DNA_binding_1"/>
    <property type="match status" value="1"/>
</dbReference>
<dbReference type="InterPro" id="IPR036217">
    <property type="entry name" value="MethylDNA_cys_MeTrfase_DNAb"/>
</dbReference>
<dbReference type="GO" id="GO:0032259">
    <property type="term" value="P:methylation"/>
    <property type="evidence" value="ECO:0007669"/>
    <property type="project" value="UniProtKB-KW"/>
</dbReference>
<evidence type="ECO:0000256" key="8">
    <source>
        <dbReference type="ARBA" id="ARBA00049348"/>
    </source>
</evidence>
<dbReference type="SUPFAM" id="SSF53155">
    <property type="entry name" value="Methylated DNA-protein cysteine methyltransferase domain"/>
    <property type="match status" value="1"/>
</dbReference>
<dbReference type="Gene3D" id="1.10.10.10">
    <property type="entry name" value="Winged helix-like DNA-binding domain superfamily/Winged helix DNA-binding domain"/>
    <property type="match status" value="1"/>
</dbReference>
<keyword evidence="7 9" id="KW-0234">DNA repair</keyword>
<dbReference type="SUPFAM" id="SSF46767">
    <property type="entry name" value="Methylated DNA-protein cysteine methyltransferase, C-terminal domain"/>
    <property type="match status" value="1"/>
</dbReference>
<proteinExistence type="inferred from homology"/>
<comment type="similarity">
    <text evidence="2 9">Belongs to the MGMT family.</text>
</comment>
<dbReference type="InterPro" id="IPR001497">
    <property type="entry name" value="MethylDNA_cys_MeTrfase_AS"/>
</dbReference>
<keyword evidence="13" id="KW-1185">Reference proteome</keyword>
<dbReference type="Pfam" id="PF02870">
    <property type="entry name" value="Methyltransf_1N"/>
    <property type="match status" value="1"/>
</dbReference>
<dbReference type="EC" id="2.1.1.63" evidence="9"/>
<dbReference type="Gene3D" id="3.30.160.70">
    <property type="entry name" value="Methylated DNA-protein cysteine methyltransferase domain"/>
    <property type="match status" value="1"/>
</dbReference>
<evidence type="ECO:0000259" key="11">
    <source>
        <dbReference type="Pfam" id="PF02870"/>
    </source>
</evidence>
<evidence type="ECO:0000256" key="2">
    <source>
        <dbReference type="ARBA" id="ARBA00008711"/>
    </source>
</evidence>
<comment type="subcellular location">
    <subcellularLocation>
        <location evidence="9">Cytoplasm</location>
    </subcellularLocation>
</comment>
<evidence type="ECO:0000313" key="12">
    <source>
        <dbReference type="EMBL" id="PVY93785.1"/>
    </source>
</evidence>
<evidence type="ECO:0000256" key="5">
    <source>
        <dbReference type="ARBA" id="ARBA00022679"/>
    </source>
</evidence>
<comment type="catalytic activity">
    <reaction evidence="8 9">
        <text>a 6-O-methyl-2'-deoxyguanosine in DNA + L-cysteinyl-[protein] = S-methyl-L-cysteinyl-[protein] + a 2'-deoxyguanosine in DNA</text>
        <dbReference type="Rhea" id="RHEA:24000"/>
        <dbReference type="Rhea" id="RHEA-COMP:10131"/>
        <dbReference type="Rhea" id="RHEA-COMP:10132"/>
        <dbReference type="Rhea" id="RHEA-COMP:11367"/>
        <dbReference type="Rhea" id="RHEA-COMP:11368"/>
        <dbReference type="ChEBI" id="CHEBI:29950"/>
        <dbReference type="ChEBI" id="CHEBI:82612"/>
        <dbReference type="ChEBI" id="CHEBI:85445"/>
        <dbReference type="ChEBI" id="CHEBI:85448"/>
        <dbReference type="EC" id="2.1.1.63"/>
    </reaction>
</comment>
<gene>
    <name evidence="12" type="ORF">C7381_10950</name>
</gene>
<name>A0A2U1E1M4_9FIRM</name>
<dbReference type="AlphaFoldDB" id="A0A2U1E1M4"/>
<keyword evidence="6 9" id="KW-0227">DNA damage</keyword>
<dbReference type="HAMAP" id="MF_00772">
    <property type="entry name" value="OGT"/>
    <property type="match status" value="1"/>
</dbReference>
<feature type="domain" description="Methylguanine DNA methyltransferase ribonuclease-like" evidence="11">
    <location>
        <begin position="25"/>
        <end position="81"/>
    </location>
</feature>
<dbReference type="NCBIfam" id="TIGR00589">
    <property type="entry name" value="ogt"/>
    <property type="match status" value="1"/>
</dbReference>
<comment type="caution">
    <text evidence="12">The sequence shown here is derived from an EMBL/GenBank/DDBJ whole genome shotgun (WGS) entry which is preliminary data.</text>
</comment>
<comment type="catalytic activity">
    <reaction evidence="1 9">
        <text>a 4-O-methyl-thymidine in DNA + L-cysteinyl-[protein] = a thymidine in DNA + S-methyl-L-cysteinyl-[protein]</text>
        <dbReference type="Rhea" id="RHEA:53428"/>
        <dbReference type="Rhea" id="RHEA-COMP:10131"/>
        <dbReference type="Rhea" id="RHEA-COMP:10132"/>
        <dbReference type="Rhea" id="RHEA-COMP:13555"/>
        <dbReference type="Rhea" id="RHEA-COMP:13556"/>
        <dbReference type="ChEBI" id="CHEBI:29950"/>
        <dbReference type="ChEBI" id="CHEBI:82612"/>
        <dbReference type="ChEBI" id="CHEBI:137386"/>
        <dbReference type="ChEBI" id="CHEBI:137387"/>
        <dbReference type="EC" id="2.1.1.63"/>
    </reaction>
</comment>
<comment type="miscellaneous">
    <text evidence="9">This enzyme catalyzes only one turnover and therefore is not strictly catalytic. According to one definition, an enzyme is a biocatalyst that acts repeatedly and over many reaction cycles.</text>
</comment>